<dbReference type="PANTHER" id="PTHR45664:SF12">
    <property type="entry name" value="PANCREAS_DUODENUM HOMEOBOX PROTEIN 1"/>
    <property type="match status" value="1"/>
</dbReference>
<evidence type="ECO:0000256" key="4">
    <source>
        <dbReference type="ARBA" id="ARBA00023242"/>
    </source>
</evidence>
<keyword evidence="9" id="KW-1185">Reference proteome</keyword>
<evidence type="ECO:0000256" key="1">
    <source>
        <dbReference type="ARBA" id="ARBA00004123"/>
    </source>
</evidence>
<feature type="compositionally biased region" description="Polar residues" evidence="7">
    <location>
        <begin position="1"/>
        <end position="12"/>
    </location>
</feature>
<gene>
    <name evidence="10" type="primary">LOC100650346</name>
</gene>
<keyword evidence="3 5" id="KW-0371">Homeobox</keyword>
<dbReference type="PANTHER" id="PTHR45664">
    <property type="entry name" value="PROTEIN ZERKNUELLT 1-RELATED"/>
    <property type="match status" value="1"/>
</dbReference>
<dbReference type="SMART" id="SM00389">
    <property type="entry name" value="HOX"/>
    <property type="match status" value="1"/>
</dbReference>
<dbReference type="Proteomes" id="UP000835206">
    <property type="component" value="Chromosome 18"/>
</dbReference>
<sequence length="530" mass="59368">MNNYPSENNMAGNNSPMSSRSIESSSVSPASSYNNDYYATYQNSLPVYYNGQILWEMNGRRNDMWMNEGRMEYMQHIQATTQQRPGITQQAPAIMQQAPAIMQQAPAIMQQAPAIMQQAPAIVQQAPEIMQRAPAIVQQAPAIVQQAPAIMQQAPAIMQQAPAIVQQAPEIMQRAPAIVQQAPAIMQQAPAIVQQIPATMQRAQATTQQAQATTQRAQATMQQAQATMQQAQATEQRSGVPTVARRNLSSAKEQKRKTTKRSRTAYTSAQLVVLEKEFNGMHYLCRPRRIEMAASLSLTERQIKIWFQNRRMKHKKDQVSKAESNVESAISTAAFSNNMTNSAPIANWNVANLATNNITHAYTTNAATIPQAQPRSSCMFNNPPQYGSQHIYVPESAVYYSNQGLSTQRQLPDRYLNNIHQPYNYTMYNAQPRYESQMQHPQPENANHIQQCSYMVPMENAHQYHYNVDNNVQQQPVEQQPVEQQPVEMPDVNNHMQASTSNASNSAEAGLSLEDVIRSSLADLTDLLDL</sequence>
<dbReference type="InterPro" id="IPR017970">
    <property type="entry name" value="Homeobox_CS"/>
</dbReference>
<evidence type="ECO:0000313" key="10">
    <source>
        <dbReference type="RefSeq" id="XP_012173629.2"/>
    </source>
</evidence>
<dbReference type="Gene3D" id="1.10.10.60">
    <property type="entry name" value="Homeodomain-like"/>
    <property type="match status" value="1"/>
</dbReference>
<keyword evidence="2 5" id="KW-0238">DNA-binding</keyword>
<dbReference type="GO" id="GO:0000981">
    <property type="term" value="F:DNA-binding transcription factor activity, RNA polymerase II-specific"/>
    <property type="evidence" value="ECO:0007669"/>
    <property type="project" value="InterPro"/>
</dbReference>
<organism evidence="9 10">
    <name type="scientific">Bombus terrestris</name>
    <name type="common">Buff-tailed bumblebee</name>
    <name type="synonym">Apis terrestris</name>
    <dbReference type="NCBI Taxonomy" id="30195"/>
    <lineage>
        <taxon>Eukaryota</taxon>
        <taxon>Metazoa</taxon>
        <taxon>Ecdysozoa</taxon>
        <taxon>Arthropoda</taxon>
        <taxon>Hexapoda</taxon>
        <taxon>Insecta</taxon>
        <taxon>Pterygota</taxon>
        <taxon>Neoptera</taxon>
        <taxon>Endopterygota</taxon>
        <taxon>Hymenoptera</taxon>
        <taxon>Apocrita</taxon>
        <taxon>Aculeata</taxon>
        <taxon>Apoidea</taxon>
        <taxon>Anthophila</taxon>
        <taxon>Apidae</taxon>
        <taxon>Bombus</taxon>
        <taxon>Bombus</taxon>
    </lineage>
</organism>
<dbReference type="GeneID" id="100650346"/>
<evidence type="ECO:0000256" key="3">
    <source>
        <dbReference type="ARBA" id="ARBA00023155"/>
    </source>
</evidence>
<evidence type="ECO:0000256" key="7">
    <source>
        <dbReference type="SAM" id="MobiDB-lite"/>
    </source>
</evidence>
<dbReference type="PROSITE" id="PS50071">
    <property type="entry name" value="HOMEOBOX_2"/>
    <property type="match status" value="1"/>
</dbReference>
<dbReference type="KEGG" id="bter:100650346"/>
<feature type="region of interest" description="Disordered" evidence="7">
    <location>
        <begin position="231"/>
        <end position="264"/>
    </location>
</feature>
<feature type="domain" description="Homeobox" evidence="8">
    <location>
        <begin position="257"/>
        <end position="317"/>
    </location>
</feature>
<dbReference type="GO" id="GO:0045944">
    <property type="term" value="P:positive regulation of transcription by RNA polymerase II"/>
    <property type="evidence" value="ECO:0007669"/>
    <property type="project" value="UniProtKB-ARBA"/>
</dbReference>
<evidence type="ECO:0000256" key="5">
    <source>
        <dbReference type="PROSITE-ProRule" id="PRU00108"/>
    </source>
</evidence>
<reference evidence="10" key="1">
    <citation type="submission" date="2025-08" db="UniProtKB">
        <authorList>
            <consortium name="RefSeq"/>
        </authorList>
    </citation>
    <scope>IDENTIFICATION</scope>
</reference>
<dbReference type="Pfam" id="PF00046">
    <property type="entry name" value="Homeodomain"/>
    <property type="match status" value="1"/>
</dbReference>
<evidence type="ECO:0000256" key="2">
    <source>
        <dbReference type="ARBA" id="ARBA00023125"/>
    </source>
</evidence>
<feature type="region of interest" description="Disordered" evidence="7">
    <location>
        <begin position="1"/>
        <end position="29"/>
    </location>
</feature>
<dbReference type="SUPFAM" id="SSF46689">
    <property type="entry name" value="Homeodomain-like"/>
    <property type="match status" value="1"/>
</dbReference>
<evidence type="ECO:0000259" key="8">
    <source>
        <dbReference type="PROSITE" id="PS50071"/>
    </source>
</evidence>
<dbReference type="AlphaFoldDB" id="A0A9B2JY27"/>
<name>A0A9B2JY27_BOMTE</name>
<feature type="compositionally biased region" description="Low complexity" evidence="7">
    <location>
        <begin position="13"/>
        <end position="29"/>
    </location>
</feature>
<feature type="DNA-binding region" description="Homeobox" evidence="5">
    <location>
        <begin position="259"/>
        <end position="318"/>
    </location>
</feature>
<comment type="subcellular location">
    <subcellularLocation>
        <location evidence="1 5 6">Nucleus</location>
    </subcellularLocation>
</comment>
<dbReference type="OrthoDB" id="6159439at2759"/>
<dbReference type="InterPro" id="IPR001356">
    <property type="entry name" value="HD"/>
</dbReference>
<keyword evidence="4 5" id="KW-0539">Nucleus</keyword>
<protein>
    <submittedName>
        <fullName evidence="10">Homeobox protein Hox-A3</fullName>
    </submittedName>
</protein>
<evidence type="ECO:0000313" key="9">
    <source>
        <dbReference type="Proteomes" id="UP000835206"/>
    </source>
</evidence>
<dbReference type="PROSITE" id="PS00027">
    <property type="entry name" value="HOMEOBOX_1"/>
    <property type="match status" value="1"/>
</dbReference>
<dbReference type="InterPro" id="IPR009057">
    <property type="entry name" value="Homeodomain-like_sf"/>
</dbReference>
<dbReference type="GO" id="GO:0005634">
    <property type="term" value="C:nucleus"/>
    <property type="evidence" value="ECO:0007669"/>
    <property type="project" value="UniProtKB-SubCell"/>
</dbReference>
<evidence type="ECO:0000256" key="6">
    <source>
        <dbReference type="RuleBase" id="RU000682"/>
    </source>
</evidence>
<dbReference type="PRINTS" id="PR00024">
    <property type="entry name" value="HOMEOBOX"/>
</dbReference>
<dbReference type="RefSeq" id="XP_012173629.2">
    <property type="nucleotide sequence ID" value="XM_012318239.3"/>
</dbReference>
<dbReference type="GO" id="GO:0000978">
    <property type="term" value="F:RNA polymerase II cis-regulatory region sequence-specific DNA binding"/>
    <property type="evidence" value="ECO:0007669"/>
    <property type="project" value="TreeGrafter"/>
</dbReference>
<accession>A0A9B2JY27</accession>
<proteinExistence type="predicted"/>
<feature type="compositionally biased region" description="Basic residues" evidence="7">
    <location>
        <begin position="254"/>
        <end position="263"/>
    </location>
</feature>
<dbReference type="InterPro" id="IPR020479">
    <property type="entry name" value="HD_metazoa"/>
</dbReference>
<dbReference type="CDD" id="cd00086">
    <property type="entry name" value="homeodomain"/>
    <property type="match status" value="1"/>
</dbReference>